<dbReference type="InterPro" id="IPR022206">
    <property type="entry name" value="Firmicutes_EssC_N"/>
</dbReference>
<evidence type="ECO:0000256" key="3">
    <source>
        <dbReference type="ARBA" id="ARBA00022692"/>
    </source>
</evidence>
<keyword evidence="14" id="KW-1185">Reference proteome</keyword>
<comment type="subcellular location">
    <subcellularLocation>
        <location evidence="1">Cell membrane</location>
        <topology evidence="1">Multi-pass membrane protein</topology>
    </subcellularLocation>
</comment>
<keyword evidence="7 11" id="KW-1133">Transmembrane helix</keyword>
<dbReference type="PANTHER" id="PTHR22683:SF1">
    <property type="entry name" value="TYPE VII SECRETION SYSTEM PROTEIN ESSC"/>
    <property type="match status" value="1"/>
</dbReference>
<dbReference type="Pfam" id="PF01580">
    <property type="entry name" value="FtsK_SpoIIIE"/>
    <property type="match status" value="2"/>
</dbReference>
<dbReference type="PROSITE" id="PS50901">
    <property type="entry name" value="FTSK"/>
    <property type="match status" value="2"/>
</dbReference>
<gene>
    <name evidence="13" type="ORF">AB986_15445</name>
</gene>
<dbReference type="Gene3D" id="3.40.50.300">
    <property type="entry name" value="P-loop containing nucleotide triphosphate hydrolases"/>
    <property type="match status" value="3"/>
</dbReference>
<evidence type="ECO:0000256" key="4">
    <source>
        <dbReference type="ARBA" id="ARBA00022737"/>
    </source>
</evidence>
<keyword evidence="13" id="KW-0132">Cell division</keyword>
<feature type="binding site" evidence="9">
    <location>
        <begin position="999"/>
        <end position="1006"/>
    </location>
    <ligand>
        <name>ATP</name>
        <dbReference type="ChEBI" id="CHEBI:30616"/>
    </ligand>
</feature>
<keyword evidence="5 9" id="KW-0547">Nucleotide-binding</keyword>
<dbReference type="EMBL" id="LELK01000004">
    <property type="protein sequence ID" value="KMM37258.1"/>
    <property type="molecule type" value="Genomic_DNA"/>
</dbReference>
<evidence type="ECO:0000256" key="7">
    <source>
        <dbReference type="ARBA" id="ARBA00022989"/>
    </source>
</evidence>
<protein>
    <submittedName>
        <fullName evidence="13">Cell division protein FtsK</fullName>
    </submittedName>
</protein>
<evidence type="ECO:0000259" key="12">
    <source>
        <dbReference type="PROSITE" id="PS50901"/>
    </source>
</evidence>
<dbReference type="Pfam" id="PF12538">
    <property type="entry name" value="FtsK_SpoIIIE_N"/>
    <property type="match status" value="1"/>
</dbReference>
<keyword evidence="8 11" id="KW-0472">Membrane</keyword>
<evidence type="ECO:0000256" key="10">
    <source>
        <dbReference type="SAM" id="Coils"/>
    </source>
</evidence>
<dbReference type="GO" id="GO:0051301">
    <property type="term" value="P:cell division"/>
    <property type="evidence" value="ECO:0007669"/>
    <property type="project" value="UniProtKB-KW"/>
</dbReference>
<dbReference type="GO" id="GO:0005524">
    <property type="term" value="F:ATP binding"/>
    <property type="evidence" value="ECO:0007669"/>
    <property type="project" value="UniProtKB-UniRule"/>
</dbReference>
<dbReference type="SUPFAM" id="SSF52540">
    <property type="entry name" value="P-loop containing nucleoside triphosphate hydrolases"/>
    <property type="match status" value="2"/>
</dbReference>
<dbReference type="InterPro" id="IPR050206">
    <property type="entry name" value="FtsK/SpoIIIE/SftA"/>
</dbReference>
<keyword evidence="10" id="KW-0175">Coiled coil</keyword>
<dbReference type="STRING" id="157733.AB986_15445"/>
<feature type="binding site" evidence="9">
    <location>
        <begin position="672"/>
        <end position="679"/>
    </location>
    <ligand>
        <name>ATP</name>
        <dbReference type="ChEBI" id="CHEBI:30616"/>
    </ligand>
</feature>
<evidence type="ECO:0000256" key="2">
    <source>
        <dbReference type="ARBA" id="ARBA00022475"/>
    </source>
</evidence>
<comment type="caution">
    <text evidence="13">The sequence shown here is derived from an EMBL/GenBank/DDBJ whole genome shotgun (WGS) entry which is preliminary data.</text>
</comment>
<feature type="domain" description="FtsK" evidence="12">
    <location>
        <begin position="652"/>
        <end position="848"/>
    </location>
</feature>
<evidence type="ECO:0000256" key="8">
    <source>
        <dbReference type="ARBA" id="ARBA00023136"/>
    </source>
</evidence>
<accession>A0A0J6CVR8</accession>
<evidence type="ECO:0000256" key="1">
    <source>
        <dbReference type="ARBA" id="ARBA00004651"/>
    </source>
</evidence>
<dbReference type="InterPro" id="IPR023839">
    <property type="entry name" value="Firmicutes_EssC_C"/>
</dbReference>
<evidence type="ECO:0000256" key="5">
    <source>
        <dbReference type="ARBA" id="ARBA00022741"/>
    </source>
</evidence>
<dbReference type="RefSeq" id="WP_048312142.1">
    <property type="nucleotide sequence ID" value="NZ_CP119526.1"/>
</dbReference>
<dbReference type="PATRIC" id="fig|157733.3.peg.1166"/>
<dbReference type="OrthoDB" id="9807790at2"/>
<dbReference type="Proteomes" id="UP000035996">
    <property type="component" value="Unassembled WGS sequence"/>
</dbReference>
<feature type="domain" description="FtsK" evidence="12">
    <location>
        <begin position="982"/>
        <end position="1166"/>
    </location>
</feature>
<evidence type="ECO:0000256" key="9">
    <source>
        <dbReference type="PROSITE-ProRule" id="PRU00289"/>
    </source>
</evidence>
<keyword evidence="2" id="KW-1003">Cell membrane</keyword>
<evidence type="ECO:0000313" key="13">
    <source>
        <dbReference type="EMBL" id="KMM37258.1"/>
    </source>
</evidence>
<keyword evidence="6 9" id="KW-0067">ATP-binding</keyword>
<keyword evidence="3 11" id="KW-0812">Transmembrane</keyword>
<feature type="transmembrane region" description="Helical" evidence="11">
    <location>
        <begin position="261"/>
        <end position="282"/>
    </location>
</feature>
<keyword evidence="4" id="KW-0677">Repeat</keyword>
<dbReference type="InterPro" id="IPR002543">
    <property type="entry name" value="FtsK_dom"/>
</dbReference>
<dbReference type="GO" id="GO:0003677">
    <property type="term" value="F:DNA binding"/>
    <property type="evidence" value="ECO:0007669"/>
    <property type="project" value="InterPro"/>
</dbReference>
<reference evidence="13" key="1">
    <citation type="submission" date="2015-06" db="EMBL/GenBank/DDBJ databases">
        <authorList>
            <person name="Liu B."/>
            <person name="Wang J."/>
            <person name="Zhu Y."/>
            <person name="Liu G."/>
            <person name="Chen Q."/>
            <person name="Zheng C."/>
            <person name="Che J."/>
            <person name="Ge C."/>
            <person name="Shi H."/>
            <person name="Pan Z."/>
            <person name="Liu X."/>
        </authorList>
    </citation>
    <scope>NUCLEOTIDE SEQUENCE [LARGE SCALE GENOMIC DNA]</scope>
    <source>
        <strain evidence="13">DSM 16346</strain>
    </source>
</reference>
<evidence type="ECO:0000313" key="14">
    <source>
        <dbReference type="Proteomes" id="UP000035996"/>
    </source>
</evidence>
<name>A0A0J6CVR8_9BACL</name>
<dbReference type="PANTHER" id="PTHR22683">
    <property type="entry name" value="SPORULATION PROTEIN RELATED"/>
    <property type="match status" value="1"/>
</dbReference>
<dbReference type="GO" id="GO:0005886">
    <property type="term" value="C:plasma membrane"/>
    <property type="evidence" value="ECO:0007669"/>
    <property type="project" value="UniProtKB-SubCell"/>
</dbReference>
<feature type="transmembrane region" description="Helical" evidence="11">
    <location>
        <begin position="236"/>
        <end position="255"/>
    </location>
</feature>
<proteinExistence type="predicted"/>
<dbReference type="NCBIfam" id="TIGR03928">
    <property type="entry name" value="T7_EssCb_Firm"/>
    <property type="match status" value="1"/>
</dbReference>
<sequence>MDQLWTFFRDTYQRVDLDESSNPIRIGSSTNDAITIPTEQMEHVTIEFVNDGYYLTGQEEKIVALLPNERTSFQLGSEEIVVMVTSQSQKQSYYIGDHEEIKVGRTLTESHVVLKALEENTGLAIIRKSKHWTLKPSGHSPVYVNGSLLTRSTELMIGDIIFLPMLTFTLMADDMIEITCPVEFETSLPEAIIPTSEMKKKYPNYRRTPRMMYELPEDKIDLSFPTQESERNNRSLWIIILPPLMMLIVMGLVAILIPRGIFILISVVMFTTTLVTSTVQYFKDKSHQKKSKARKKRIYKRYLEDKRQELHELAQKQRKVLTFHFPSFERMKYLTEQVSDRLWERSFESPDFLQFRLGTGTVPASYNISVNSADMSTREMDELLEESQNLKQVYNELHSLPITANLFQGAVGFIGKEAVVKNELHQIIGQLAFFHSYHDVRFVYIFHEDEYADWEWMKWLPHFQMPNSFSKGFIYNEQTRDQLLSSLYEMIRERDLEEDKEKIRFAPHYVFVISNHNLISDHVILEYLESEHTHLGLSTIFVAEAKESLSDNIHTLIRFINKNEGDILIQDKKATQISFELDEHKQNGNEQFSRMLRTLNHQRGMTNSIPDKVSFLQMLNIEDINELPISHNWVTNQSSKSLAAPVGLKGRQDVVELNLHEKAHGPHGLLAGTTGSGKSEFLQTYILSLAVHYHPHEVAFLLIDYKGGGMAQPFKQIPHLLGTITNIEGSENFSARALASIKSELKKRQTIFDQYEVSHINDYTKLFKSGVAAEPMPHLFLISDEFAELKTEEPEFIKELVSAARIGRSLGVHLILATQKPGGVIDNQIWSNARFRVALKVQNIEDSREILKNGDAASLTVTGRAYLQVGNNEVYDLFQSAYSRATYMEDTSDMEDEVALVTDLGLVPLSELSSSKESKKKKQSEIEVIVDKIVNVQQELGLNRLPSPWLPPLEKRLYRHQFDSDHMKITFALLDEPEKQAQSPYEYELIKDGNVGVFGSSGFGKTQTLLTLLMGIASTNTPEEAQFYVLDFGNGGLLSIKNLPHTADYFLIDEERKLNKLLKYIQEEFTKRKQLFQHQEVSSITMYNRMNEHPLPLLFITIDNYDLVKEELMDLDPIFTQFARDGQSLGIYLILSATRMNSVRQALMNNLKTKIVHYLLDSSEAYTALGRLPFAPEAIPGRAIMKKEKTHFGQVVLPAEGEDDYEQLASMKEEVQMLQEKYRDATKPVPIPMLPTDLTLETFDTYMKASQSVNDYAIGLHEENVKPVYLSFAQTSHCLVLGQAQKGKTNIMRLLTHQALQEEVDHIAVFDSIDRGLFHLKEEDNTTYLETKEQIEQWLEQVTTEFKAREITYHESINSGQPTPEFSKIFLFIDGYGRFSQTVGTLNQDRMTALIKNYSHLGLSIVASGNSNELTKGYDPLTVELKQIRQIILLMKKSDQTLISLPFDRKEPDIKPGFAYYVKSDSAQKIQVPLVQTERKVHA</sequence>
<organism evidence="13 14">
    <name type="scientific">Guptibacillus hwajinpoensis</name>
    <dbReference type="NCBI Taxonomy" id="208199"/>
    <lineage>
        <taxon>Bacteria</taxon>
        <taxon>Bacillati</taxon>
        <taxon>Bacillota</taxon>
        <taxon>Bacilli</taxon>
        <taxon>Bacillales</taxon>
        <taxon>Guptibacillaceae</taxon>
        <taxon>Guptibacillus</taxon>
    </lineage>
</organism>
<evidence type="ECO:0000256" key="6">
    <source>
        <dbReference type="ARBA" id="ARBA00022840"/>
    </source>
</evidence>
<keyword evidence="13" id="KW-0131">Cell cycle</keyword>
<dbReference type="InterPro" id="IPR027417">
    <property type="entry name" value="P-loop_NTPase"/>
</dbReference>
<evidence type="ECO:0000256" key="11">
    <source>
        <dbReference type="SAM" id="Phobius"/>
    </source>
</evidence>
<feature type="coiled-coil region" evidence="10">
    <location>
        <begin position="373"/>
        <end position="400"/>
    </location>
</feature>